<dbReference type="STRING" id="137246.A0A401RN04"/>
<accession>A0A401RN04</accession>
<keyword evidence="3" id="KW-0597">Phosphoprotein</keyword>
<evidence type="ECO:0000313" key="9">
    <source>
        <dbReference type="Proteomes" id="UP000287033"/>
    </source>
</evidence>
<evidence type="ECO:0000313" key="8">
    <source>
        <dbReference type="EMBL" id="GCC19567.1"/>
    </source>
</evidence>
<dbReference type="Pfam" id="PF00681">
    <property type="entry name" value="Plectin"/>
    <property type="match status" value="5"/>
</dbReference>
<dbReference type="Gene3D" id="3.90.1290.10">
    <property type="entry name" value="Plakin repeat"/>
    <property type="match status" value="3"/>
</dbReference>
<protein>
    <recommendedName>
        <fullName evidence="10">Epiplakin 1</fullName>
    </recommendedName>
</protein>
<dbReference type="GO" id="GO:0030056">
    <property type="term" value="C:hemidesmosome"/>
    <property type="evidence" value="ECO:0007669"/>
    <property type="project" value="TreeGrafter"/>
</dbReference>
<keyword evidence="9" id="KW-1185">Reference proteome</keyword>
<dbReference type="GO" id="GO:0005200">
    <property type="term" value="F:structural constituent of cytoskeleton"/>
    <property type="evidence" value="ECO:0007669"/>
    <property type="project" value="TreeGrafter"/>
</dbReference>
<dbReference type="GO" id="GO:0045296">
    <property type="term" value="F:cadherin binding"/>
    <property type="evidence" value="ECO:0007669"/>
    <property type="project" value="TreeGrafter"/>
</dbReference>
<dbReference type="PANTHER" id="PTHR23169:SF21">
    <property type="entry name" value="EPIPLAKIN"/>
    <property type="match status" value="1"/>
</dbReference>
<evidence type="ECO:0000256" key="2">
    <source>
        <dbReference type="ARBA" id="ARBA00009109"/>
    </source>
</evidence>
<dbReference type="GO" id="GO:0030506">
    <property type="term" value="F:ankyrin binding"/>
    <property type="evidence" value="ECO:0007669"/>
    <property type="project" value="TreeGrafter"/>
</dbReference>
<dbReference type="InterPro" id="IPR001101">
    <property type="entry name" value="Plectin_repeat"/>
</dbReference>
<evidence type="ECO:0000256" key="1">
    <source>
        <dbReference type="ARBA" id="ARBA00004282"/>
    </source>
</evidence>
<dbReference type="GO" id="GO:0005882">
    <property type="term" value="C:intermediate filament"/>
    <property type="evidence" value="ECO:0007669"/>
    <property type="project" value="TreeGrafter"/>
</dbReference>
<comment type="caution">
    <text evidence="8">The sequence shown here is derived from an EMBL/GenBank/DDBJ whole genome shotgun (WGS) entry which is preliminary data.</text>
</comment>
<evidence type="ECO:0000256" key="6">
    <source>
        <dbReference type="ARBA" id="ARBA00023054"/>
    </source>
</evidence>
<dbReference type="OrthoDB" id="8919664at2759"/>
<dbReference type="InterPro" id="IPR043197">
    <property type="entry name" value="Plakin"/>
</dbReference>
<dbReference type="GO" id="GO:0042383">
    <property type="term" value="C:sarcolemma"/>
    <property type="evidence" value="ECO:0007669"/>
    <property type="project" value="TreeGrafter"/>
</dbReference>
<gene>
    <name evidence="8" type="ORF">chiPu_0021837</name>
</gene>
<evidence type="ECO:0000256" key="3">
    <source>
        <dbReference type="ARBA" id="ARBA00022553"/>
    </source>
</evidence>
<sequence>MANVNRVQNGEASAFIGEHTCSVSTADQSQQSLGPAAKSSDPGMNLSQKQSVTIFQKGECSIAGLLIHSTNEKMSIYQAKVKGLLQPGTAMMLLEAQAATGFIIDPVTEQKLSVDDALQEGIIGTDVYDKLVSAEKGAVGYKDPYTGDLISLFEALKKDLVVRSHGIRLLEAQIATGGIIDPFSGQHISVDAAYQRGIFDEEMNKLLSDPSDDTRGFFDPNTQENLSYLELKQRCVTDPKTGLCLLIVTDKVVKGIQLHIDEKIKAVFKKTLVSLKFGRFRGREATLWEIINSEYFTADQTKEFVGKVKTGECTIETIITNVTTTIEQTERKKKGVMFHGLRQKVSAQQLLDSNIINENLFQKLDKGLTTAEEVLQLQSVNRYLKGTCSIAGVLVESTNEKMSIYRAMKKNLLMPGTALILLEAQAATGFLIDPVMNAKYTVDEAVNEKLVSADLRKKLLSAERAVTGYKDPYTGNVISLFQALKKDLIVKDHGIRLLEAQIATGGIIDPVNSHRLPVDVAYQRGMFDQKMNEILSDPSDDTKGFFDPNTKDNLTYLQLMERCVMEPETGLCLLCLRDLRYIDNQTIIAFQKATISIKKGKFERRTMSIWECLNSDYITDIKRREIVQQFTSKKLTIEQIITIIINTIEEREHRTQTNITVDGFRKKISLTELLKSEIIDSQTFEEVQTGNLTVTNLLKRSSVQKYLEGDSSIAGVLVESTNEKMSIYQAMKKNLLMPGTALIL</sequence>
<comment type="subcellular location">
    <subcellularLocation>
        <location evidence="1">Cell junction</location>
    </subcellularLocation>
</comment>
<dbReference type="GO" id="GO:0042060">
    <property type="term" value="P:wound healing"/>
    <property type="evidence" value="ECO:0007669"/>
    <property type="project" value="TreeGrafter"/>
</dbReference>
<evidence type="ECO:0008006" key="10">
    <source>
        <dbReference type="Google" id="ProtNLM"/>
    </source>
</evidence>
<evidence type="ECO:0000256" key="5">
    <source>
        <dbReference type="ARBA" id="ARBA00022949"/>
    </source>
</evidence>
<dbReference type="GO" id="GO:0048471">
    <property type="term" value="C:perinuclear region of cytoplasm"/>
    <property type="evidence" value="ECO:0007669"/>
    <property type="project" value="TreeGrafter"/>
</dbReference>
<dbReference type="InterPro" id="IPR035915">
    <property type="entry name" value="Plakin_repeat_sf"/>
</dbReference>
<dbReference type="AlphaFoldDB" id="A0A401RN04"/>
<reference evidence="8 9" key="1">
    <citation type="journal article" date="2018" name="Nat. Ecol. Evol.">
        <title>Shark genomes provide insights into elasmobranch evolution and the origin of vertebrates.</title>
        <authorList>
            <person name="Hara Y"/>
            <person name="Yamaguchi K"/>
            <person name="Onimaru K"/>
            <person name="Kadota M"/>
            <person name="Koyanagi M"/>
            <person name="Keeley SD"/>
            <person name="Tatsumi K"/>
            <person name="Tanaka K"/>
            <person name="Motone F"/>
            <person name="Kageyama Y"/>
            <person name="Nozu R"/>
            <person name="Adachi N"/>
            <person name="Nishimura O"/>
            <person name="Nakagawa R"/>
            <person name="Tanegashima C"/>
            <person name="Kiyatake I"/>
            <person name="Matsumoto R"/>
            <person name="Murakumo K"/>
            <person name="Nishida K"/>
            <person name="Terakita A"/>
            <person name="Kuratani S"/>
            <person name="Sato K"/>
            <person name="Hyodo S Kuraku.S."/>
        </authorList>
    </citation>
    <scope>NUCLEOTIDE SEQUENCE [LARGE SCALE GENOMIC DNA]</scope>
</reference>
<dbReference type="Proteomes" id="UP000287033">
    <property type="component" value="Unassembled WGS sequence"/>
</dbReference>
<dbReference type="GO" id="GO:0008307">
    <property type="term" value="F:structural constituent of muscle"/>
    <property type="evidence" value="ECO:0007669"/>
    <property type="project" value="TreeGrafter"/>
</dbReference>
<proteinExistence type="inferred from homology"/>
<feature type="region of interest" description="Disordered" evidence="7">
    <location>
        <begin position="26"/>
        <end position="45"/>
    </location>
</feature>
<dbReference type="OMA" id="CVVGQEW"/>
<dbReference type="PANTHER" id="PTHR23169">
    <property type="entry name" value="ENVOPLAKIN"/>
    <property type="match status" value="1"/>
</dbReference>
<dbReference type="GO" id="GO:0031581">
    <property type="term" value="P:hemidesmosome assembly"/>
    <property type="evidence" value="ECO:0007669"/>
    <property type="project" value="TreeGrafter"/>
</dbReference>
<feature type="non-terminal residue" evidence="8">
    <location>
        <position position="744"/>
    </location>
</feature>
<organism evidence="8 9">
    <name type="scientific">Chiloscyllium punctatum</name>
    <name type="common">Brownbanded bambooshark</name>
    <name type="synonym">Hemiscyllium punctatum</name>
    <dbReference type="NCBI Taxonomy" id="137246"/>
    <lineage>
        <taxon>Eukaryota</taxon>
        <taxon>Metazoa</taxon>
        <taxon>Chordata</taxon>
        <taxon>Craniata</taxon>
        <taxon>Vertebrata</taxon>
        <taxon>Chondrichthyes</taxon>
        <taxon>Elasmobranchii</taxon>
        <taxon>Galeomorphii</taxon>
        <taxon>Galeoidea</taxon>
        <taxon>Orectolobiformes</taxon>
        <taxon>Hemiscylliidae</taxon>
        <taxon>Chiloscyllium</taxon>
    </lineage>
</organism>
<dbReference type="EMBL" id="BEZZ01004967">
    <property type="protein sequence ID" value="GCC19567.1"/>
    <property type="molecule type" value="Genomic_DNA"/>
</dbReference>
<dbReference type="SMART" id="SM00250">
    <property type="entry name" value="PLEC"/>
    <property type="match status" value="12"/>
</dbReference>
<dbReference type="FunFam" id="3.90.1290.10:FF:000001">
    <property type="entry name" value="Plectin a"/>
    <property type="match status" value="2"/>
</dbReference>
<keyword evidence="6" id="KW-0175">Coiled coil</keyword>
<evidence type="ECO:0000256" key="7">
    <source>
        <dbReference type="SAM" id="MobiDB-lite"/>
    </source>
</evidence>
<dbReference type="SUPFAM" id="SSF75399">
    <property type="entry name" value="Plakin repeat"/>
    <property type="match status" value="3"/>
</dbReference>
<keyword evidence="5" id="KW-0965">Cell junction</keyword>
<name>A0A401RN04_CHIPU</name>
<dbReference type="GO" id="GO:0005925">
    <property type="term" value="C:focal adhesion"/>
    <property type="evidence" value="ECO:0007669"/>
    <property type="project" value="TreeGrafter"/>
</dbReference>
<evidence type="ECO:0000256" key="4">
    <source>
        <dbReference type="ARBA" id="ARBA00022737"/>
    </source>
</evidence>
<keyword evidence="4" id="KW-0677">Repeat</keyword>
<comment type="similarity">
    <text evidence="2">Belongs to the plakin or cytolinker family.</text>
</comment>
<dbReference type="GO" id="GO:0045104">
    <property type="term" value="P:intermediate filament cytoskeleton organization"/>
    <property type="evidence" value="ECO:0007669"/>
    <property type="project" value="InterPro"/>
</dbReference>